<dbReference type="Proteomes" id="UP000604475">
    <property type="component" value="Unassembled WGS sequence"/>
</dbReference>
<dbReference type="EMBL" id="JAEACQ010000345">
    <property type="protein sequence ID" value="MBL7632656.1"/>
    <property type="molecule type" value="Genomic_DNA"/>
</dbReference>
<evidence type="ECO:0000313" key="4">
    <source>
        <dbReference type="EMBL" id="MBL7632656.1"/>
    </source>
</evidence>
<feature type="domain" description="CBS" evidence="3">
    <location>
        <begin position="66"/>
        <end position="121"/>
    </location>
</feature>
<protein>
    <submittedName>
        <fullName evidence="4">CBS domain-containing protein</fullName>
    </submittedName>
</protein>
<gene>
    <name evidence="4" type="ORF">I7412_37000</name>
</gene>
<name>A0A937UVU1_9ACTN</name>
<dbReference type="PANTHER" id="PTHR43080:SF2">
    <property type="entry name" value="CBS DOMAIN-CONTAINING PROTEIN"/>
    <property type="match status" value="1"/>
</dbReference>
<dbReference type="RefSeq" id="WP_203005265.1">
    <property type="nucleotide sequence ID" value="NZ_JADWYV010000158.1"/>
</dbReference>
<accession>A0A937UVU1</accession>
<dbReference type="InterPro" id="IPR051257">
    <property type="entry name" value="Diverse_CBS-Domain"/>
</dbReference>
<evidence type="ECO:0000313" key="5">
    <source>
        <dbReference type="Proteomes" id="UP000604475"/>
    </source>
</evidence>
<dbReference type="SUPFAM" id="SSF54631">
    <property type="entry name" value="CBS-domain pair"/>
    <property type="match status" value="1"/>
</dbReference>
<dbReference type="CDD" id="cd04622">
    <property type="entry name" value="CBS_pair_HRP1_like"/>
    <property type="match status" value="1"/>
</dbReference>
<proteinExistence type="predicted"/>
<dbReference type="InterPro" id="IPR000644">
    <property type="entry name" value="CBS_dom"/>
</dbReference>
<evidence type="ECO:0000256" key="2">
    <source>
        <dbReference type="PROSITE-ProRule" id="PRU00703"/>
    </source>
</evidence>
<dbReference type="SMART" id="SM00116">
    <property type="entry name" value="CBS"/>
    <property type="match status" value="2"/>
</dbReference>
<evidence type="ECO:0000259" key="3">
    <source>
        <dbReference type="PROSITE" id="PS51371"/>
    </source>
</evidence>
<dbReference type="PROSITE" id="PS51371">
    <property type="entry name" value="CBS"/>
    <property type="match status" value="2"/>
</dbReference>
<dbReference type="InterPro" id="IPR046342">
    <property type="entry name" value="CBS_dom_sf"/>
</dbReference>
<organism evidence="4 5">
    <name type="scientific">Frankia nepalensis</name>
    <dbReference type="NCBI Taxonomy" id="1836974"/>
    <lineage>
        <taxon>Bacteria</taxon>
        <taxon>Bacillati</taxon>
        <taxon>Actinomycetota</taxon>
        <taxon>Actinomycetes</taxon>
        <taxon>Frankiales</taxon>
        <taxon>Frankiaceae</taxon>
        <taxon>Frankia</taxon>
    </lineage>
</organism>
<comment type="caution">
    <text evidence="4">The sequence shown here is derived from an EMBL/GenBank/DDBJ whole genome shotgun (WGS) entry which is preliminary data.</text>
</comment>
<reference evidence="4" key="1">
    <citation type="submission" date="2020-12" db="EMBL/GenBank/DDBJ databases">
        <title>Genomic characterization of non-nitrogen-fixing Frankia strains.</title>
        <authorList>
            <person name="Carlos-Shanley C."/>
            <person name="Guerra T."/>
            <person name="Hahn D."/>
        </authorList>
    </citation>
    <scope>NUCLEOTIDE SEQUENCE</scope>
    <source>
        <strain evidence="4">CN6</strain>
    </source>
</reference>
<feature type="domain" description="CBS" evidence="3">
    <location>
        <begin position="1"/>
        <end position="57"/>
    </location>
</feature>
<dbReference type="Pfam" id="PF00571">
    <property type="entry name" value="CBS"/>
    <property type="match status" value="2"/>
</dbReference>
<sequence length="131" mass="13713">MTRDPATIQADQPVVEAARLMRASDAGDVIVFDNGRVAGILTDRDIAMRVVAEGRDPAATPVREACSGELTTVTPATTIVEAVRLIRANAVRRLPVLDRGHLVGVVSIGDLAIERAEDSALAQVSAATGND</sequence>
<keyword evidence="5" id="KW-1185">Reference proteome</keyword>
<dbReference type="Gene3D" id="3.10.580.10">
    <property type="entry name" value="CBS-domain"/>
    <property type="match status" value="1"/>
</dbReference>
<dbReference type="AlphaFoldDB" id="A0A937UVU1"/>
<dbReference type="PANTHER" id="PTHR43080">
    <property type="entry name" value="CBS DOMAIN-CONTAINING PROTEIN CBSX3, MITOCHONDRIAL"/>
    <property type="match status" value="1"/>
</dbReference>
<keyword evidence="1 2" id="KW-0129">CBS domain</keyword>
<evidence type="ECO:0000256" key="1">
    <source>
        <dbReference type="ARBA" id="ARBA00023122"/>
    </source>
</evidence>